<evidence type="ECO:0000256" key="2">
    <source>
        <dbReference type="ARBA" id="ARBA00022448"/>
    </source>
</evidence>
<proteinExistence type="inferred from homology"/>
<evidence type="ECO:0000313" key="10">
    <source>
        <dbReference type="EMBL" id="MDN0075847.1"/>
    </source>
</evidence>
<keyword evidence="11" id="KW-1185">Reference proteome</keyword>
<dbReference type="Pfam" id="PF25539">
    <property type="entry name" value="Bestrophin_2"/>
    <property type="match status" value="1"/>
</dbReference>
<evidence type="ECO:0000256" key="6">
    <source>
        <dbReference type="ARBA" id="ARBA00023065"/>
    </source>
</evidence>
<dbReference type="EMBL" id="JAUEDK010000022">
    <property type="protein sequence ID" value="MDN0075847.1"/>
    <property type="molecule type" value="Genomic_DNA"/>
</dbReference>
<evidence type="ECO:0000256" key="1">
    <source>
        <dbReference type="ARBA" id="ARBA00004651"/>
    </source>
</evidence>
<gene>
    <name evidence="10" type="ORF">QU481_13215</name>
</gene>
<comment type="caution">
    <text evidence="10">The sequence shown here is derived from an EMBL/GenBank/DDBJ whole genome shotgun (WGS) entry which is preliminary data.</text>
</comment>
<name>A0ABT7XPX1_9NEIS</name>
<keyword evidence="2" id="KW-0813">Transport</keyword>
<keyword evidence="5 9" id="KW-1133">Transmembrane helix</keyword>
<sequence length="307" mass="34423">MIVRPKLHWLRLLLVWHGSVLPNILRRLVLMLAIAVLAVASHTRFQQLGIHLSLAPFSLLGIALAIFLGFRNSLCNERYWEARKLWGGLLTTCRSMLRQAQSLTGRRPDDPEVAGFTARLIALAYALKHQLRATSYEAELARLLPAELATRLASAHYPCVLLLRELADWLSRQHRDGRLSDISRQSIDTNLNRLSEIIGGCERIAGTPIPYAYSVLLHRTVYLYCLLLPFGLVGDIGLLTPLISVFISYTFMALDAIAGELEEPFGIEPNDLPLDALCLTIERSLLEMNDVADLPAPMQPNRYHILS</sequence>
<dbReference type="PANTHER" id="PTHR33281">
    <property type="entry name" value="UPF0187 PROTEIN YNEE"/>
    <property type="match status" value="1"/>
</dbReference>
<feature type="transmembrane region" description="Helical" evidence="9">
    <location>
        <begin position="20"/>
        <end position="40"/>
    </location>
</feature>
<accession>A0ABT7XPX1</accession>
<dbReference type="PANTHER" id="PTHR33281:SF19">
    <property type="entry name" value="VOLTAGE-DEPENDENT ANION CHANNEL-FORMING PROTEIN YNEE"/>
    <property type="match status" value="1"/>
</dbReference>
<evidence type="ECO:0000256" key="7">
    <source>
        <dbReference type="ARBA" id="ARBA00023136"/>
    </source>
</evidence>
<evidence type="ECO:0000256" key="3">
    <source>
        <dbReference type="ARBA" id="ARBA00022475"/>
    </source>
</evidence>
<organism evidence="10 11">
    <name type="scientific">Crenobacter oryzisoli</name>
    <dbReference type="NCBI Taxonomy" id="3056844"/>
    <lineage>
        <taxon>Bacteria</taxon>
        <taxon>Pseudomonadati</taxon>
        <taxon>Pseudomonadota</taxon>
        <taxon>Betaproteobacteria</taxon>
        <taxon>Neisseriales</taxon>
        <taxon>Neisseriaceae</taxon>
        <taxon>Crenobacter</taxon>
    </lineage>
</organism>
<reference evidence="10" key="1">
    <citation type="submission" date="2023-06" db="EMBL/GenBank/DDBJ databases">
        <authorList>
            <person name="Zhang S."/>
        </authorList>
    </citation>
    <scope>NUCLEOTIDE SEQUENCE</scope>
    <source>
        <strain evidence="10">SG2303</strain>
    </source>
</reference>
<dbReference type="Proteomes" id="UP001168540">
    <property type="component" value="Unassembled WGS sequence"/>
</dbReference>
<evidence type="ECO:0000313" key="11">
    <source>
        <dbReference type="Proteomes" id="UP001168540"/>
    </source>
</evidence>
<evidence type="ECO:0000256" key="5">
    <source>
        <dbReference type="ARBA" id="ARBA00022989"/>
    </source>
</evidence>
<keyword evidence="7 9" id="KW-0472">Membrane</keyword>
<evidence type="ECO:0000256" key="4">
    <source>
        <dbReference type="ARBA" id="ARBA00022692"/>
    </source>
</evidence>
<feature type="transmembrane region" description="Helical" evidence="9">
    <location>
        <begin position="52"/>
        <end position="70"/>
    </location>
</feature>
<comment type="subcellular location">
    <subcellularLocation>
        <location evidence="1">Cell membrane</location>
        <topology evidence="1">Multi-pass membrane protein</topology>
    </subcellularLocation>
</comment>
<dbReference type="InterPro" id="IPR044669">
    <property type="entry name" value="YneE/VCCN1/2-like"/>
</dbReference>
<evidence type="ECO:0000256" key="8">
    <source>
        <dbReference type="ARBA" id="ARBA00034708"/>
    </source>
</evidence>
<feature type="transmembrane region" description="Helical" evidence="9">
    <location>
        <begin position="221"/>
        <end position="247"/>
    </location>
</feature>
<protein>
    <submittedName>
        <fullName evidence="10">Bestrophin family ion channel</fullName>
    </submittedName>
</protein>
<keyword evidence="4 9" id="KW-0812">Transmembrane</keyword>
<dbReference type="RefSeq" id="WP_289830488.1">
    <property type="nucleotide sequence ID" value="NZ_JAUEDK010000022.1"/>
</dbReference>
<keyword evidence="6" id="KW-0406">Ion transport</keyword>
<keyword evidence="3" id="KW-1003">Cell membrane</keyword>
<evidence type="ECO:0000256" key="9">
    <source>
        <dbReference type="SAM" id="Phobius"/>
    </source>
</evidence>
<comment type="similarity">
    <text evidence="8">Belongs to the anion channel-forming bestrophin (TC 1.A.46) family.</text>
</comment>